<evidence type="ECO:0000313" key="2">
    <source>
        <dbReference type="Proteomes" id="UP000233551"/>
    </source>
</evidence>
<dbReference type="Proteomes" id="UP000233551">
    <property type="component" value="Unassembled WGS sequence"/>
</dbReference>
<comment type="caution">
    <text evidence="1">The sequence shown here is derived from an EMBL/GenBank/DDBJ whole genome shotgun (WGS) entry which is preliminary data.</text>
</comment>
<organism evidence="1 2">
    <name type="scientific">Punica granatum</name>
    <name type="common">Pomegranate</name>
    <dbReference type="NCBI Taxonomy" id="22663"/>
    <lineage>
        <taxon>Eukaryota</taxon>
        <taxon>Viridiplantae</taxon>
        <taxon>Streptophyta</taxon>
        <taxon>Embryophyta</taxon>
        <taxon>Tracheophyta</taxon>
        <taxon>Spermatophyta</taxon>
        <taxon>Magnoliopsida</taxon>
        <taxon>eudicotyledons</taxon>
        <taxon>Gunneridae</taxon>
        <taxon>Pentapetalae</taxon>
        <taxon>rosids</taxon>
        <taxon>malvids</taxon>
        <taxon>Myrtales</taxon>
        <taxon>Lythraceae</taxon>
        <taxon>Punica</taxon>
    </lineage>
</organism>
<keyword evidence="2" id="KW-1185">Reference proteome</keyword>
<name>A0A2I0IUV0_PUNGR</name>
<accession>A0A2I0IUV0</accession>
<sequence length="130" mass="14969">MEVSEVKQQQPSSPAQTRFVTISPPWKLSPKHSRSTLYYDSFELRAVARQLNKAIQASNATSPPFHRKQLARIHKENGNVPRKISIYWSGRSTLDKKPSTRSTNTLAKGFVARLWKKVRQGWLRNDQKPL</sequence>
<evidence type="ECO:0000313" key="1">
    <source>
        <dbReference type="EMBL" id="PKI47758.1"/>
    </source>
</evidence>
<reference evidence="1 2" key="1">
    <citation type="submission" date="2017-11" db="EMBL/GenBank/DDBJ databases">
        <title>De-novo sequencing of pomegranate (Punica granatum L.) genome.</title>
        <authorList>
            <person name="Akparov Z."/>
            <person name="Amiraslanov A."/>
            <person name="Hajiyeva S."/>
            <person name="Abbasov M."/>
            <person name="Kaur K."/>
            <person name="Hamwieh A."/>
            <person name="Solovyev V."/>
            <person name="Salamov A."/>
            <person name="Braich B."/>
            <person name="Kosarev P."/>
            <person name="Mahmoud A."/>
            <person name="Hajiyev E."/>
            <person name="Babayeva S."/>
            <person name="Izzatullayeva V."/>
            <person name="Mammadov A."/>
            <person name="Mammadov A."/>
            <person name="Sharifova S."/>
            <person name="Ojaghi J."/>
            <person name="Eynullazada K."/>
            <person name="Bayramov B."/>
            <person name="Abdulazimova A."/>
            <person name="Shahmuradov I."/>
        </authorList>
    </citation>
    <scope>NUCLEOTIDE SEQUENCE [LARGE SCALE GENOMIC DNA]</scope>
    <source>
        <strain evidence="2">cv. AG2017</strain>
        <tissue evidence="1">Leaf</tissue>
    </source>
</reference>
<protein>
    <submittedName>
        <fullName evidence="1">Uncharacterized protein</fullName>
    </submittedName>
</protein>
<gene>
    <name evidence="1" type="ORF">CRG98_031891</name>
</gene>
<dbReference type="AlphaFoldDB" id="A0A2I0IUV0"/>
<dbReference type="EMBL" id="PGOL01002464">
    <property type="protein sequence ID" value="PKI47758.1"/>
    <property type="molecule type" value="Genomic_DNA"/>
</dbReference>
<proteinExistence type="predicted"/>